<reference evidence="5 6" key="1">
    <citation type="journal article" date="2012" name="J. Bacteriol.">
        <title>Complete Genome Sequence of Leptospirillum ferrooxidans Strain C2-3, Isolated from a Fresh Volcanic Ash Deposit on the Island of Miyake, Japan.</title>
        <authorList>
            <person name="Fujimura R."/>
            <person name="Sato Y."/>
            <person name="Nishizawa T."/>
            <person name="Oshima K."/>
            <person name="Kim S.-W."/>
            <person name="Hattori M."/>
            <person name="Kamijo T."/>
            <person name="Ohta H."/>
        </authorList>
    </citation>
    <scope>NUCLEOTIDE SEQUENCE [LARGE SCALE GENOMIC DNA]</scope>
    <source>
        <strain evidence="5 6">C2-3</strain>
    </source>
</reference>
<keyword evidence="3" id="KW-0378">Hydrolase</keyword>
<feature type="binding site" evidence="4">
    <location>
        <position position="160"/>
    </location>
    <ligand>
        <name>a divalent metal cation</name>
        <dbReference type="ChEBI" id="CHEBI:60240"/>
        <label>2</label>
    </ligand>
</feature>
<evidence type="ECO:0000256" key="1">
    <source>
        <dbReference type="ARBA" id="ARBA00009275"/>
    </source>
</evidence>
<dbReference type="PROSITE" id="PS01091">
    <property type="entry name" value="TATD_3"/>
    <property type="match status" value="1"/>
</dbReference>
<evidence type="ECO:0000256" key="4">
    <source>
        <dbReference type="PIRSR" id="PIRSR005902-1"/>
    </source>
</evidence>
<dbReference type="PATRIC" id="fig|1162668.3.peg.2261"/>
<feature type="binding site" evidence="4">
    <location>
        <position position="15"/>
    </location>
    <ligand>
        <name>a divalent metal cation</name>
        <dbReference type="ChEBI" id="CHEBI:60240"/>
        <label>1</label>
    </ligand>
</feature>
<keyword evidence="6" id="KW-1185">Reference proteome</keyword>
<accession>I0IQN2</accession>
<dbReference type="PIRSF" id="PIRSF005902">
    <property type="entry name" value="DNase_TatD"/>
    <property type="match status" value="1"/>
</dbReference>
<dbReference type="GO" id="GO:0004536">
    <property type="term" value="F:DNA nuclease activity"/>
    <property type="evidence" value="ECO:0007669"/>
    <property type="project" value="InterPro"/>
</dbReference>
<dbReference type="RefSeq" id="WP_014450065.1">
    <property type="nucleotide sequence ID" value="NC_017094.1"/>
</dbReference>
<evidence type="ECO:0000313" key="5">
    <source>
        <dbReference type="EMBL" id="BAM07581.1"/>
    </source>
</evidence>
<dbReference type="Pfam" id="PF01026">
    <property type="entry name" value="TatD_DNase"/>
    <property type="match status" value="1"/>
</dbReference>
<dbReference type="PANTHER" id="PTHR46124">
    <property type="entry name" value="D-AMINOACYL-TRNA DEACYLASE"/>
    <property type="match status" value="1"/>
</dbReference>
<dbReference type="GO" id="GO:0016788">
    <property type="term" value="F:hydrolase activity, acting on ester bonds"/>
    <property type="evidence" value="ECO:0007669"/>
    <property type="project" value="InterPro"/>
</dbReference>
<feature type="binding site" evidence="4">
    <location>
        <position position="135"/>
    </location>
    <ligand>
        <name>a divalent metal cation</name>
        <dbReference type="ChEBI" id="CHEBI:60240"/>
        <label>2</label>
    </ligand>
</feature>
<dbReference type="FunFam" id="3.20.20.140:FF:000005">
    <property type="entry name" value="TatD family hydrolase"/>
    <property type="match status" value="1"/>
</dbReference>
<proteinExistence type="inferred from homology"/>
<dbReference type="AlphaFoldDB" id="I0IQN2"/>
<feature type="binding site" evidence="4">
    <location>
        <position position="99"/>
    </location>
    <ligand>
        <name>a divalent metal cation</name>
        <dbReference type="ChEBI" id="CHEBI:60240"/>
        <label>1</label>
    </ligand>
</feature>
<dbReference type="InterPro" id="IPR018228">
    <property type="entry name" value="DNase_TatD-rel_CS"/>
</dbReference>
<reference evidence="6" key="2">
    <citation type="submission" date="2012-03" db="EMBL/GenBank/DDBJ databases">
        <title>The complete genome sequence of the pioneer microbe on fresh volcanic deposit, Leptospirillum ferrooxidans strain C2-3.</title>
        <authorList>
            <person name="Fujimura R."/>
            <person name="Sato Y."/>
            <person name="Nishizawa T."/>
            <person name="Nanba K."/>
            <person name="Oshima K."/>
            <person name="Hattori M."/>
            <person name="Kamijo T."/>
            <person name="Ohta H."/>
        </authorList>
    </citation>
    <scope>NUCLEOTIDE SEQUENCE [LARGE SCALE GENOMIC DNA]</scope>
    <source>
        <strain evidence="6">C2-3</strain>
    </source>
</reference>
<comment type="similarity">
    <text evidence="1">Belongs to the metallo-dependent hydrolases superfamily. TatD-type hydrolase family.</text>
</comment>
<dbReference type="InterPro" id="IPR001130">
    <property type="entry name" value="TatD-like"/>
</dbReference>
<dbReference type="InterPro" id="IPR032466">
    <property type="entry name" value="Metal_Hydrolase"/>
</dbReference>
<dbReference type="HOGENOM" id="CLU_031506_4_0_0"/>
<evidence type="ECO:0000313" key="6">
    <source>
        <dbReference type="Proteomes" id="UP000007382"/>
    </source>
</evidence>
<dbReference type="PROSITE" id="PS01137">
    <property type="entry name" value="TATD_1"/>
    <property type="match status" value="1"/>
</dbReference>
<dbReference type="STRING" id="1162668.LFE_1903"/>
<protein>
    <submittedName>
        <fullName evidence="5">Putative deoxyribonuclease, TatD family</fullName>
    </submittedName>
</protein>
<dbReference type="SUPFAM" id="SSF51556">
    <property type="entry name" value="Metallo-dependent hydrolases"/>
    <property type="match status" value="1"/>
</dbReference>
<feature type="binding site" evidence="4">
    <location>
        <position position="13"/>
    </location>
    <ligand>
        <name>a divalent metal cation</name>
        <dbReference type="ChEBI" id="CHEBI:60240"/>
        <label>1</label>
    </ligand>
</feature>
<name>I0IQN2_LEPFC</name>
<dbReference type="CDD" id="cd01310">
    <property type="entry name" value="TatD_DNAse"/>
    <property type="match status" value="1"/>
</dbReference>
<dbReference type="eggNOG" id="COG0084">
    <property type="taxonomic scope" value="Bacteria"/>
</dbReference>
<dbReference type="Proteomes" id="UP000007382">
    <property type="component" value="Chromosome"/>
</dbReference>
<evidence type="ECO:0000256" key="3">
    <source>
        <dbReference type="ARBA" id="ARBA00022801"/>
    </source>
</evidence>
<evidence type="ECO:0000256" key="2">
    <source>
        <dbReference type="ARBA" id="ARBA00022723"/>
    </source>
</evidence>
<dbReference type="PANTHER" id="PTHR46124:SF2">
    <property type="entry name" value="D-AMINOACYL-TRNA DEACYLASE"/>
    <property type="match status" value="1"/>
</dbReference>
<gene>
    <name evidence="5" type="ordered locus">LFE_1903</name>
</gene>
<dbReference type="GO" id="GO:0005829">
    <property type="term" value="C:cytosol"/>
    <property type="evidence" value="ECO:0007669"/>
    <property type="project" value="TreeGrafter"/>
</dbReference>
<dbReference type="NCBIfam" id="TIGR00010">
    <property type="entry name" value="YchF/TatD family DNA exonuclease"/>
    <property type="match status" value="1"/>
</dbReference>
<organism evidence="5 6">
    <name type="scientific">Leptospirillum ferrooxidans (strain C2-3)</name>
    <dbReference type="NCBI Taxonomy" id="1162668"/>
    <lineage>
        <taxon>Bacteria</taxon>
        <taxon>Pseudomonadati</taxon>
        <taxon>Nitrospirota</taxon>
        <taxon>Nitrospiria</taxon>
        <taxon>Nitrospirales</taxon>
        <taxon>Nitrospiraceae</taxon>
        <taxon>Leptospirillum</taxon>
    </lineage>
</organism>
<dbReference type="InterPro" id="IPR015991">
    <property type="entry name" value="TatD/YcfH-like"/>
</dbReference>
<dbReference type="OrthoDB" id="9810005at2"/>
<dbReference type="KEGG" id="lfc:LFE_1903"/>
<dbReference type="GO" id="GO:0046872">
    <property type="term" value="F:metal ion binding"/>
    <property type="evidence" value="ECO:0007669"/>
    <property type="project" value="UniProtKB-KW"/>
</dbReference>
<keyword evidence="2 4" id="KW-0479">Metal-binding</keyword>
<dbReference type="EMBL" id="AP012342">
    <property type="protein sequence ID" value="BAM07581.1"/>
    <property type="molecule type" value="Genomic_DNA"/>
</dbReference>
<feature type="binding site" evidence="4">
    <location>
        <position position="210"/>
    </location>
    <ligand>
        <name>a divalent metal cation</name>
        <dbReference type="ChEBI" id="CHEBI:60240"/>
        <label>1</label>
    </ligand>
</feature>
<sequence>MTNATAFSFIDSHAHLNLLPEGYESDKTLLRAMDLGLEALVNVGTDIERSRESIELARKFGNVFATVGLHPGEAHHWSDELETELDRLASSEKVVAIGETGLDFAWPEPSREIQLEALSGQIRIAVKHDLPLVIHARDAFTDLFRILKNSPLPSRPGVFHCFTGDLDAAKKALDLGFYLSFSGIITFKNAGELRDVIASVPIDRILVETDCPYLAPVPHRGKTNEPAFIPDTLSVLVEKTALPGDLVSRTILKNTKDLFKIP</sequence>
<dbReference type="Gene3D" id="3.20.20.140">
    <property type="entry name" value="Metal-dependent hydrolases"/>
    <property type="match status" value="1"/>
</dbReference>